<dbReference type="AlphaFoldDB" id="A0A4Y5MZP8"/>
<feature type="domain" description="Homing endonuclease LAGLIDADG" evidence="1">
    <location>
        <begin position="35"/>
        <end position="133"/>
    </location>
</feature>
<dbReference type="FunFam" id="3.10.28.10:FF:000010">
    <property type="entry name" value="LAGLIDADG homing endonuclease I-LtrII"/>
    <property type="match status" value="1"/>
</dbReference>
<dbReference type="InterPro" id="IPR051289">
    <property type="entry name" value="LAGLIDADG_Endonuclease"/>
</dbReference>
<dbReference type="EMBL" id="MK820635">
    <property type="protein sequence ID" value="QCW06910.1"/>
    <property type="molecule type" value="Genomic_DNA"/>
</dbReference>
<dbReference type="InterPro" id="IPR004860">
    <property type="entry name" value="LAGLIDADG_dom"/>
</dbReference>
<protein>
    <recommendedName>
        <fullName evidence="1">Homing endonuclease LAGLIDADG domain-containing protein</fullName>
    </recommendedName>
</protein>
<dbReference type="Gene3D" id="3.10.28.10">
    <property type="entry name" value="Homing endonucleases"/>
    <property type="match status" value="1"/>
</dbReference>
<dbReference type="SUPFAM" id="SSF55608">
    <property type="entry name" value="Homing endonucleases"/>
    <property type="match status" value="1"/>
</dbReference>
<evidence type="ECO:0000259" key="1">
    <source>
        <dbReference type="Pfam" id="PF00961"/>
    </source>
</evidence>
<dbReference type="PANTHER" id="PTHR36181">
    <property type="entry name" value="INTRON-ENCODED ENDONUCLEASE AI3-RELATED"/>
    <property type="match status" value="1"/>
</dbReference>
<evidence type="ECO:0000313" key="2">
    <source>
        <dbReference type="EMBL" id="QCW06910.1"/>
    </source>
</evidence>
<proteinExistence type="predicted"/>
<geneLocation type="mitochondrion" evidence="2"/>
<dbReference type="PANTHER" id="PTHR36181:SF4">
    <property type="entry name" value="LAGLIDADG ENDONUCLEASE"/>
    <property type="match status" value="1"/>
</dbReference>
<sequence length="166" mass="19132">MNLGLSDYLITAFPSIIPKIRPLVRNKTIPDPLWLAGFVSAEGCFFVGISKSSTIKIKANVQLEFNITQHSRDYLLMKNLVEYLNCGKVYKKNNVSNYRLSKLSNLTEKIIPFFEKYPLIGTKSNDFEDFCTVVEMMKEKKHLTLEGLEQIRKIKARMNTGREKSF</sequence>
<name>A0A4Y5MZP8_9PEZI</name>
<organism evidence="2">
    <name type="scientific">Orbilia brochopaga</name>
    <dbReference type="NCBI Taxonomy" id="3140254"/>
    <lineage>
        <taxon>Eukaryota</taxon>
        <taxon>Fungi</taxon>
        <taxon>Dikarya</taxon>
        <taxon>Ascomycota</taxon>
        <taxon>Pezizomycotina</taxon>
        <taxon>Orbiliomycetes</taxon>
        <taxon>Orbiliales</taxon>
        <taxon>Orbiliaceae</taxon>
        <taxon>Orbilia</taxon>
    </lineage>
</organism>
<gene>
    <name evidence="2" type="primary">orf166</name>
</gene>
<keyword evidence="2" id="KW-0496">Mitochondrion</keyword>
<accession>A0A4Y5MZP8</accession>
<reference evidence="2" key="1">
    <citation type="submission" date="2019-04" db="EMBL/GenBank/DDBJ databases">
        <authorList>
            <person name="Yu Z."/>
            <person name="Deng C."/>
        </authorList>
    </citation>
    <scope>NUCLEOTIDE SEQUENCE</scope>
</reference>
<dbReference type="GO" id="GO:0005739">
    <property type="term" value="C:mitochondrion"/>
    <property type="evidence" value="ECO:0007669"/>
    <property type="project" value="UniProtKB-ARBA"/>
</dbReference>
<dbReference type="GO" id="GO:0004519">
    <property type="term" value="F:endonuclease activity"/>
    <property type="evidence" value="ECO:0007669"/>
    <property type="project" value="InterPro"/>
</dbReference>
<dbReference type="Pfam" id="PF00961">
    <property type="entry name" value="LAGLIDADG_1"/>
    <property type="match status" value="1"/>
</dbReference>
<dbReference type="InterPro" id="IPR027434">
    <property type="entry name" value="Homing_endonucl"/>
</dbReference>